<evidence type="ECO:0000313" key="12">
    <source>
        <dbReference type="RefSeq" id="XP_034245731.1"/>
    </source>
</evidence>
<sequence>MGLVGDILNEWENGCFYTREYLSEAFVTFLAALPQVNETPDDSRFLPFLEAGYRAYLEVVRLTGHTNSLVHTAYHLARLMHGGAVTRSQARTASEVTPDPPNQPVEADASQEDVVVTPDLPHDTAKDRNDGMDLPEGTPQKRSREDSDTEEDEEGLNDDEGGEDGPTIEVIQSTTRYLRRFQLEFREEIFCIKNLGNTLNIHQNLVNLFDTMLERQKKAVNAKKGDSCIVEVRGSESLATPVWFSLRLCEQISGQVILDKIAHVLNSNQSFMTDGTLHFSYIHVPQPEAGGNRTIRPNEDMEHFILRKTQSASLFDPKNTDKLCLTRCAAVCMAYGTMKNYTFNRLKNPKSKTQTDMAKKLCADADIDENSECGIDEIKKLQNSLPDHRIIVFVDRQGKEIIFHGPISTQAHPRKNIYLLLHEGHFYGILHILGAFGFRYFCENCLVTATSRNDHKCFNSCWRCGSTECHDTLSTSLQKCKDCCRYFAGDECFKYHVTEKVYTHDRTTCQVLKFCSKCEKTVHLGTRGKGKAQKHKCGTIYCTSCNLMVSENHYCYVPPWEPKPLPKNTRQIRIYFDIETSASDQFEDKNNWMEHKPNVLISHQVCNQCEHIKELEHSCLNCGEREQIFESIGDYSDENVVGQFLAYLKQLCSEEKTEIICFSHNGKAFDTYFILHECLRRKMQPQVILNGAKIISLKIDNIQFKDSLMFVPQKLSSLPKAFGLDELRKGWFPHLMNRKQFYSYNSCMPDKELYCTSTMTAKEKQEFEHWYQEQVDKNYMFNFKYEILTYCQSDVDILRQAMESFRTAFMEISGFCPLYQCIASALVA</sequence>
<evidence type="ECO:0000256" key="4">
    <source>
        <dbReference type="ARBA" id="ARBA00022695"/>
    </source>
</evidence>
<dbReference type="OrthoDB" id="8048132at2759"/>
<gene>
    <name evidence="12" type="primary">LOC117647869</name>
</gene>
<comment type="catalytic activity">
    <reaction evidence="8">
        <text>DNA(n) + a 2'-deoxyribonucleoside 5'-triphosphate = DNA(n+1) + diphosphate</text>
        <dbReference type="Rhea" id="RHEA:22508"/>
        <dbReference type="Rhea" id="RHEA-COMP:17339"/>
        <dbReference type="Rhea" id="RHEA-COMP:17340"/>
        <dbReference type="ChEBI" id="CHEBI:33019"/>
        <dbReference type="ChEBI" id="CHEBI:61560"/>
        <dbReference type="ChEBI" id="CHEBI:173112"/>
        <dbReference type="EC" id="2.7.7.7"/>
    </reaction>
</comment>
<dbReference type="KEGG" id="tpal:117647869"/>
<evidence type="ECO:0000256" key="3">
    <source>
        <dbReference type="ARBA" id="ARBA00022679"/>
    </source>
</evidence>
<keyword evidence="6" id="KW-0239">DNA-directed DNA polymerase</keyword>
<dbReference type="EC" id="2.7.7.7" evidence="2"/>
<dbReference type="GO" id="GO:0006260">
    <property type="term" value="P:DNA replication"/>
    <property type="evidence" value="ECO:0007669"/>
    <property type="project" value="UniProtKB-KW"/>
</dbReference>
<name>A0A6P8Z6V4_THRPL</name>
<dbReference type="InParanoid" id="A0A6P8Z6V4"/>
<keyword evidence="11" id="KW-1185">Reference proteome</keyword>
<dbReference type="PANTHER" id="PTHR33568:SF3">
    <property type="entry name" value="DNA-DIRECTED DNA POLYMERASE"/>
    <property type="match status" value="1"/>
</dbReference>
<dbReference type="PANTHER" id="PTHR33568">
    <property type="entry name" value="DNA POLYMERASE"/>
    <property type="match status" value="1"/>
</dbReference>
<evidence type="ECO:0000256" key="2">
    <source>
        <dbReference type="ARBA" id="ARBA00012417"/>
    </source>
</evidence>
<feature type="region of interest" description="Disordered" evidence="9">
    <location>
        <begin position="86"/>
        <end position="168"/>
    </location>
</feature>
<evidence type="ECO:0000256" key="5">
    <source>
        <dbReference type="ARBA" id="ARBA00022705"/>
    </source>
</evidence>
<evidence type="ECO:0000256" key="8">
    <source>
        <dbReference type="ARBA" id="ARBA00049244"/>
    </source>
</evidence>
<dbReference type="GO" id="GO:0000166">
    <property type="term" value="F:nucleotide binding"/>
    <property type="evidence" value="ECO:0007669"/>
    <property type="project" value="InterPro"/>
</dbReference>
<evidence type="ECO:0000259" key="10">
    <source>
        <dbReference type="Pfam" id="PF03175"/>
    </source>
</evidence>
<dbReference type="Pfam" id="PF03175">
    <property type="entry name" value="DNA_pol_B_2"/>
    <property type="match status" value="1"/>
</dbReference>
<keyword evidence="3" id="KW-0808">Transferase</keyword>
<dbReference type="Gene3D" id="3.30.420.10">
    <property type="entry name" value="Ribonuclease H-like superfamily/Ribonuclease H"/>
    <property type="match status" value="1"/>
</dbReference>
<dbReference type="InterPro" id="IPR036397">
    <property type="entry name" value="RNaseH_sf"/>
</dbReference>
<evidence type="ECO:0000313" key="11">
    <source>
        <dbReference type="Proteomes" id="UP000515158"/>
    </source>
</evidence>
<dbReference type="InterPro" id="IPR004868">
    <property type="entry name" value="DNA-dir_DNA_pol_B_mt/vir"/>
</dbReference>
<accession>A0A6P8Z6V4</accession>
<evidence type="ECO:0000256" key="7">
    <source>
        <dbReference type="ARBA" id="ARBA00023125"/>
    </source>
</evidence>
<dbReference type="SUPFAM" id="SSF53098">
    <property type="entry name" value="Ribonuclease H-like"/>
    <property type="match status" value="1"/>
</dbReference>
<comment type="similarity">
    <text evidence="1">Belongs to the DNA polymerase type-B family.</text>
</comment>
<dbReference type="GO" id="GO:0003677">
    <property type="term" value="F:DNA binding"/>
    <property type="evidence" value="ECO:0007669"/>
    <property type="project" value="UniProtKB-KW"/>
</dbReference>
<reference evidence="12" key="1">
    <citation type="submission" date="2025-08" db="UniProtKB">
        <authorList>
            <consortium name="RefSeq"/>
        </authorList>
    </citation>
    <scope>IDENTIFICATION</scope>
    <source>
        <tissue evidence="12">Total insect</tissue>
    </source>
</reference>
<dbReference type="GeneID" id="117647869"/>
<evidence type="ECO:0000256" key="9">
    <source>
        <dbReference type="SAM" id="MobiDB-lite"/>
    </source>
</evidence>
<dbReference type="GO" id="GO:0003887">
    <property type="term" value="F:DNA-directed DNA polymerase activity"/>
    <property type="evidence" value="ECO:0007669"/>
    <property type="project" value="UniProtKB-KW"/>
</dbReference>
<proteinExistence type="inferred from homology"/>
<feature type="domain" description="DNA-directed DNA polymerase family B mitochondria/virus" evidence="10">
    <location>
        <begin position="660"/>
        <end position="810"/>
    </location>
</feature>
<keyword evidence="5" id="KW-0235">DNA replication</keyword>
<evidence type="ECO:0000256" key="1">
    <source>
        <dbReference type="ARBA" id="ARBA00005755"/>
    </source>
</evidence>
<dbReference type="Proteomes" id="UP000515158">
    <property type="component" value="Unplaced"/>
</dbReference>
<feature type="compositionally biased region" description="Basic and acidic residues" evidence="9">
    <location>
        <begin position="120"/>
        <end position="131"/>
    </location>
</feature>
<dbReference type="AlphaFoldDB" id="A0A6P8Z6V4"/>
<protein>
    <recommendedName>
        <fullName evidence="2">DNA-directed DNA polymerase</fullName>
        <ecNumber evidence="2">2.7.7.7</ecNumber>
    </recommendedName>
</protein>
<feature type="compositionally biased region" description="Polar residues" evidence="9">
    <location>
        <begin position="86"/>
        <end position="95"/>
    </location>
</feature>
<feature type="compositionally biased region" description="Acidic residues" evidence="9">
    <location>
        <begin position="147"/>
        <end position="163"/>
    </location>
</feature>
<keyword evidence="4" id="KW-0548">Nucleotidyltransferase</keyword>
<dbReference type="InterPro" id="IPR012337">
    <property type="entry name" value="RNaseH-like_sf"/>
</dbReference>
<keyword evidence="7" id="KW-0238">DNA-binding</keyword>
<dbReference type="RefSeq" id="XP_034245731.1">
    <property type="nucleotide sequence ID" value="XM_034389840.1"/>
</dbReference>
<evidence type="ECO:0000256" key="6">
    <source>
        <dbReference type="ARBA" id="ARBA00022932"/>
    </source>
</evidence>
<organism evidence="12">
    <name type="scientific">Thrips palmi</name>
    <name type="common">Melon thrips</name>
    <dbReference type="NCBI Taxonomy" id="161013"/>
    <lineage>
        <taxon>Eukaryota</taxon>
        <taxon>Metazoa</taxon>
        <taxon>Ecdysozoa</taxon>
        <taxon>Arthropoda</taxon>
        <taxon>Hexapoda</taxon>
        <taxon>Insecta</taxon>
        <taxon>Pterygota</taxon>
        <taxon>Neoptera</taxon>
        <taxon>Paraneoptera</taxon>
        <taxon>Thysanoptera</taxon>
        <taxon>Terebrantia</taxon>
        <taxon>Thripoidea</taxon>
        <taxon>Thripidae</taxon>
        <taxon>Thrips</taxon>
    </lineage>
</organism>